<dbReference type="InParanoid" id="A0A1E7ERD1"/>
<protein>
    <submittedName>
        <fullName evidence="2">Violaxanthin de-epoxidase</fullName>
    </submittedName>
</protein>
<evidence type="ECO:0000259" key="1">
    <source>
        <dbReference type="Pfam" id="PF07137"/>
    </source>
</evidence>
<dbReference type="Gene3D" id="2.40.128.20">
    <property type="match status" value="1"/>
</dbReference>
<dbReference type="Proteomes" id="UP000095751">
    <property type="component" value="Unassembled WGS sequence"/>
</dbReference>
<feature type="domain" description="VDE lipocalin" evidence="1">
    <location>
        <begin position="138"/>
        <end position="385"/>
    </location>
</feature>
<dbReference type="GO" id="GO:0010028">
    <property type="term" value="P:xanthophyll cycle"/>
    <property type="evidence" value="ECO:0007669"/>
    <property type="project" value="InterPro"/>
</dbReference>
<dbReference type="PANTHER" id="PTHR33970:SF1">
    <property type="entry name" value="VIOLAXANTHIN DE-EPOXIDASE, CHLOROPLASTIC"/>
    <property type="match status" value="1"/>
</dbReference>
<dbReference type="InterPro" id="IPR010788">
    <property type="entry name" value="VDE_dom"/>
</dbReference>
<evidence type="ECO:0000313" key="3">
    <source>
        <dbReference type="Proteomes" id="UP000095751"/>
    </source>
</evidence>
<dbReference type="InterPro" id="IPR012674">
    <property type="entry name" value="Calycin"/>
</dbReference>
<sequence length="434" mass="47843">MRIVVQENAMLEYTIATALLVVSVYDCNYNYPLAHGFVTDHRSRGSQYKYHNNAINERNDIRTNNLVVMDMKSDKGGDGEDRRDWQRDVASVVVGGSLLLATAFGGFVPSTAFAAEEVVASAGFEQFAAEGGVMKTDPQCFFDQCGVQSRACFTNPSCLKGITCLGNCRGEQLCATQCFARFGSEKLNSWLGCTLEDKECVTTGVKQDTSSFYKDPPQTKSMEKFIPADLEGKWFKVLGYNPKYDLYPCQINSFSPRSDGGLDNDILFRVPKPEGQGEGAWQNNFVESMANSKGSEGKASMTVEGKMFGLTFHEEWYVLGKGTSPDWRVVAYVGDTQQGPYDGAFVYTKDKDALAGPDGPTIREGVNAALIEAGLDPKKLVSIDNTCPTDVTNAGVSKEDASKEKLEWKDVFELTEWFRPGTLKKQADFDPNKM</sequence>
<keyword evidence="3" id="KW-1185">Reference proteome</keyword>
<proteinExistence type="predicted"/>
<accession>A0A1E7ERD1</accession>
<dbReference type="AlphaFoldDB" id="A0A1E7ERD1"/>
<dbReference type="OrthoDB" id="10258187at2759"/>
<gene>
    <name evidence="2" type="primary">VDE_2</name>
    <name evidence="2" type="ORF">FRACYDRAFT_212709</name>
</gene>
<dbReference type="Pfam" id="PF07137">
    <property type="entry name" value="VDE"/>
    <property type="match status" value="1"/>
</dbReference>
<name>A0A1E7ERD1_9STRA</name>
<dbReference type="EMBL" id="KV784380">
    <property type="protein sequence ID" value="OEU08502.1"/>
    <property type="molecule type" value="Genomic_DNA"/>
</dbReference>
<dbReference type="GO" id="GO:0046422">
    <property type="term" value="F:violaxanthin de-epoxidase activity"/>
    <property type="evidence" value="ECO:0007669"/>
    <property type="project" value="InterPro"/>
</dbReference>
<dbReference type="InterPro" id="IPR044682">
    <property type="entry name" value="VDE"/>
</dbReference>
<dbReference type="KEGG" id="fcy:FRACYDRAFT_212709"/>
<organism evidence="2 3">
    <name type="scientific">Fragilariopsis cylindrus CCMP1102</name>
    <dbReference type="NCBI Taxonomy" id="635003"/>
    <lineage>
        <taxon>Eukaryota</taxon>
        <taxon>Sar</taxon>
        <taxon>Stramenopiles</taxon>
        <taxon>Ochrophyta</taxon>
        <taxon>Bacillariophyta</taxon>
        <taxon>Bacillariophyceae</taxon>
        <taxon>Bacillariophycidae</taxon>
        <taxon>Bacillariales</taxon>
        <taxon>Bacillariaceae</taxon>
        <taxon>Fragilariopsis</taxon>
    </lineage>
</organism>
<evidence type="ECO:0000313" key="2">
    <source>
        <dbReference type="EMBL" id="OEU08502.1"/>
    </source>
</evidence>
<dbReference type="PANTHER" id="PTHR33970">
    <property type="entry name" value="VIOLAXANTHIN DE-EPOXIDASE, CHLOROPLASTIC-RELATED"/>
    <property type="match status" value="1"/>
</dbReference>
<reference evidence="2 3" key="1">
    <citation type="submission" date="2016-09" db="EMBL/GenBank/DDBJ databases">
        <title>Extensive genetic diversity and differential bi-allelic expression allows diatom success in the polar Southern Ocean.</title>
        <authorList>
            <consortium name="DOE Joint Genome Institute"/>
            <person name="Mock T."/>
            <person name="Otillar R.P."/>
            <person name="Strauss J."/>
            <person name="Dupont C."/>
            <person name="Frickenhaus S."/>
            <person name="Maumus F."/>
            <person name="Mcmullan M."/>
            <person name="Sanges R."/>
            <person name="Schmutz J."/>
            <person name="Toseland A."/>
            <person name="Valas R."/>
            <person name="Veluchamy A."/>
            <person name="Ward B.J."/>
            <person name="Allen A."/>
            <person name="Barry K."/>
            <person name="Falciatore A."/>
            <person name="Ferrante M."/>
            <person name="Fortunato A.E."/>
            <person name="Gloeckner G."/>
            <person name="Gruber A."/>
            <person name="Hipkin R."/>
            <person name="Janech M."/>
            <person name="Kroth P."/>
            <person name="Leese F."/>
            <person name="Lindquist E."/>
            <person name="Lyon B.R."/>
            <person name="Martin J."/>
            <person name="Mayer C."/>
            <person name="Parker M."/>
            <person name="Quesneville H."/>
            <person name="Raymond J."/>
            <person name="Uhlig C."/>
            <person name="Valentin K.U."/>
            <person name="Worden A.Z."/>
            <person name="Armbrust E.V."/>
            <person name="Bowler C."/>
            <person name="Green B."/>
            <person name="Moulton V."/>
            <person name="Van Oosterhout C."/>
            <person name="Grigoriev I."/>
        </authorList>
    </citation>
    <scope>NUCLEOTIDE SEQUENCE [LARGE SCALE GENOMIC DNA]</scope>
    <source>
        <strain evidence="2 3">CCMP1102</strain>
    </source>
</reference>